<dbReference type="EMBL" id="GBXM01064316">
    <property type="protein sequence ID" value="JAH44261.1"/>
    <property type="molecule type" value="Transcribed_RNA"/>
</dbReference>
<reference evidence="1" key="2">
    <citation type="journal article" date="2015" name="Fish Shellfish Immunol.">
        <title>Early steps in the European eel (Anguilla anguilla)-Vibrio vulnificus interaction in the gills: Role of the RtxA13 toxin.</title>
        <authorList>
            <person name="Callol A."/>
            <person name="Pajuelo D."/>
            <person name="Ebbesson L."/>
            <person name="Teles M."/>
            <person name="MacKenzie S."/>
            <person name="Amaro C."/>
        </authorList>
    </citation>
    <scope>NUCLEOTIDE SEQUENCE</scope>
</reference>
<organism evidence="1">
    <name type="scientific">Anguilla anguilla</name>
    <name type="common">European freshwater eel</name>
    <name type="synonym">Muraena anguilla</name>
    <dbReference type="NCBI Taxonomy" id="7936"/>
    <lineage>
        <taxon>Eukaryota</taxon>
        <taxon>Metazoa</taxon>
        <taxon>Chordata</taxon>
        <taxon>Craniata</taxon>
        <taxon>Vertebrata</taxon>
        <taxon>Euteleostomi</taxon>
        <taxon>Actinopterygii</taxon>
        <taxon>Neopterygii</taxon>
        <taxon>Teleostei</taxon>
        <taxon>Anguilliformes</taxon>
        <taxon>Anguillidae</taxon>
        <taxon>Anguilla</taxon>
    </lineage>
</organism>
<sequence>MGMTVHWASDRNRLISEKLLKSGRCLVHNPGTLKTV</sequence>
<dbReference type="AlphaFoldDB" id="A0A0E9SSJ0"/>
<name>A0A0E9SSJ0_ANGAN</name>
<protein>
    <submittedName>
        <fullName evidence="1">Uncharacterized protein</fullName>
    </submittedName>
</protein>
<proteinExistence type="predicted"/>
<evidence type="ECO:0000313" key="1">
    <source>
        <dbReference type="EMBL" id="JAH44261.1"/>
    </source>
</evidence>
<accession>A0A0E9SSJ0</accession>
<reference evidence="1" key="1">
    <citation type="submission" date="2014-11" db="EMBL/GenBank/DDBJ databases">
        <authorList>
            <person name="Amaro Gonzalez C."/>
        </authorList>
    </citation>
    <scope>NUCLEOTIDE SEQUENCE</scope>
</reference>